<sequence>MRGKYRIFIILFTLLVAGAGFFFVNTNIANALTPGTVGNYSCPGADYCTTSYETGAPQSPQLRVAVSCSGSSLEATLEFGLYASYTSRYYIYKDGGYLSQGNLSYYNSATFGPTGISFGSPHTFNYRAYCDGSSTDPPICYWATRQLASLSLTVPAFSSSVCSTASVPTVTTNSISSILQNTSTGGGNVTSAGGASVTARGLVWNTTQNPTLADPYGSTSNGSGTGAFTGYLTGLSPGTTYYVRAYATNSAGTGYGSQVSFTTLSAPVCVNDSTGDVLEGSTQQVHYVLNNDTGAPNSWDKWVDVNAGGCYGLSPSSAGTVTVLNAGARCGFTPSSNVSSDTPFSYQYRIGSPNGLGNICTVSGTVKNKVPPSDVYSAGNVSCVNYSPQASLSWNPSTTGTSPISYRVYEATGAEHNSNSYRLVQDSTSTSFTSGSLNSGGLYYYRVQSYNSVGSGNAIQTRNTATNAYEFYAPNCGITVSTSAGAGGSISPTSASVNYNSTASFTVSPNYYHIISSVSGCGGTLSGTTYTTGAITGACTVSATFTPTATVSVTSNRNITYTISPSVGSSSVTANQTSSHQVTIPAGSGSYTISNLPAAGAGETRTVTATIGGSTVGSTSGTVTTGQTLLFTVNYSTNSYTYSFNSNGGTPNYPSVTQAYNSQVNNPGTPSRTCYNFTGWSPSLPRSMPVGGGSSTAGWSIYSTTITFNSNGGSAVSPITQNCGSALTPPTNPTRTGYTFTGWSPSLPSTMPTSNMSVTAGWSNNAYTLTINPGSCTISGTPRTTTGSVAYGSSISLSASAPTGYTFTGWSGGSCSGTGTCSFTMPAANATVTATCIPNNYTYYFNSNGGSPVPSKTQAYGSALTNPTPPTKTGYTFTGWSPAVPSTMPLNGGSSTAGWSINSYTVTPSTGTGGTVTPNTAQSVTYGSTKAFTVSANTGYTKSNTVGGTCPSGSWSGNTYTTGAITSNCTVSFAFTLNSYTVSTSAGPGGSISPSSRTVNHGSSTTFTVTPNTNYIISSVSGCGGTLSGTTYTTGAITGACTVSATFLPTATIQVTSNLATTYSVAGVTNDSLTANQTKSYTVILPASGSQNYTILNVPNKSGYSKSITAKIGGTTVGSTSGVVSTGQTLLFTIKYTALISPTVSITNPVNNSVYANGDNIRVEATASDSDGTVSKVEFYNGATKLGEDNNSPYRYNWNNIPAGTYSFRARAIDNDGLSTYSSTISVVVKVDPTITFWASPSLVAPGEKTKLYWSNTDVTECHAVSGPWSGSWTGSSAISGNIDSGVLSTPGMTYTFTIGCSNGGSVFTKSDNVSVQPQTFDIEVSGAMKFNGLGAQGTSTPVTITIVPKYGFDKTITFSVAAVGSNRNKLNGSKFVLSQNTLTSDRYNSSDVTLEAFIKALTEPGKYTIRVTGSSSDFTNTLDVELIIGNVDGVIIQEI</sequence>
<dbReference type="InterPro" id="IPR042229">
    <property type="entry name" value="Listeria/Bacterioides_rpt_sf"/>
</dbReference>
<evidence type="ECO:0000313" key="3">
    <source>
        <dbReference type="EMBL" id="PIP87402.1"/>
    </source>
</evidence>
<dbReference type="Proteomes" id="UP000231143">
    <property type="component" value="Unassembled WGS sequence"/>
</dbReference>
<protein>
    <recommendedName>
        <fullName evidence="2">Fibronectin type-III domain-containing protein</fullName>
    </recommendedName>
</protein>
<dbReference type="Gene3D" id="2.60.40.4270">
    <property type="entry name" value="Listeria-Bacteroides repeat domain"/>
    <property type="match status" value="3"/>
</dbReference>
<dbReference type="InterPro" id="IPR013378">
    <property type="entry name" value="InlB-like_B-rpt"/>
</dbReference>
<gene>
    <name evidence="3" type="ORF">COW81_00440</name>
</gene>
<dbReference type="InterPro" id="IPR044060">
    <property type="entry name" value="Bacterial_rp_domain"/>
</dbReference>
<dbReference type="SUPFAM" id="SSF49265">
    <property type="entry name" value="Fibronectin type III"/>
    <property type="match status" value="1"/>
</dbReference>
<dbReference type="Gene3D" id="2.60.40.10">
    <property type="entry name" value="Immunoglobulins"/>
    <property type="match status" value="3"/>
</dbReference>
<accession>A0A2H0DZ06</accession>
<dbReference type="InterPro" id="IPR003961">
    <property type="entry name" value="FN3_dom"/>
</dbReference>
<evidence type="ECO:0000259" key="2">
    <source>
        <dbReference type="PROSITE" id="PS50853"/>
    </source>
</evidence>
<dbReference type="InterPro" id="IPR013783">
    <property type="entry name" value="Ig-like_fold"/>
</dbReference>
<dbReference type="GO" id="GO:0030313">
    <property type="term" value="C:cell envelope"/>
    <property type="evidence" value="ECO:0007669"/>
    <property type="project" value="UniProtKB-SubCell"/>
</dbReference>
<dbReference type="Pfam" id="PF09479">
    <property type="entry name" value="Flg_new"/>
    <property type="match status" value="3"/>
</dbReference>
<feature type="domain" description="Fibronectin type-III" evidence="2">
    <location>
        <begin position="371"/>
        <end position="471"/>
    </location>
</feature>
<name>A0A2H0DZ06_9BACT</name>
<evidence type="ECO:0000313" key="4">
    <source>
        <dbReference type="Proteomes" id="UP000231143"/>
    </source>
</evidence>
<comment type="subcellular location">
    <subcellularLocation>
        <location evidence="1">Cell envelope</location>
    </subcellularLocation>
</comment>
<dbReference type="Pfam" id="PF17957">
    <property type="entry name" value="Big_7"/>
    <property type="match status" value="1"/>
</dbReference>
<dbReference type="Pfam" id="PF18998">
    <property type="entry name" value="Flg_new_2"/>
    <property type="match status" value="2"/>
</dbReference>
<evidence type="ECO:0000256" key="1">
    <source>
        <dbReference type="ARBA" id="ARBA00004196"/>
    </source>
</evidence>
<dbReference type="InterPro" id="IPR036116">
    <property type="entry name" value="FN3_sf"/>
</dbReference>
<reference evidence="3 4" key="1">
    <citation type="submission" date="2017-09" db="EMBL/GenBank/DDBJ databases">
        <title>Depth-based differentiation of microbial function through sediment-hosted aquifers and enrichment of novel symbionts in the deep terrestrial subsurface.</title>
        <authorList>
            <person name="Probst A.J."/>
            <person name="Ladd B."/>
            <person name="Jarett J.K."/>
            <person name="Geller-Mcgrath D.E."/>
            <person name="Sieber C.M."/>
            <person name="Emerson J.B."/>
            <person name="Anantharaman K."/>
            <person name="Thomas B.C."/>
            <person name="Malmstrom R."/>
            <person name="Stieglmeier M."/>
            <person name="Klingl A."/>
            <person name="Woyke T."/>
            <person name="Ryan C.M."/>
            <person name="Banfield J.F."/>
        </authorList>
    </citation>
    <scope>NUCLEOTIDE SEQUENCE [LARGE SCALE GENOMIC DNA]</scope>
    <source>
        <strain evidence="3">CG22_combo_CG10-13_8_21_14_all_36_13</strain>
    </source>
</reference>
<dbReference type="PROSITE" id="PS50853">
    <property type="entry name" value="FN3"/>
    <property type="match status" value="1"/>
</dbReference>
<proteinExistence type="predicted"/>
<dbReference type="EMBL" id="PCTT01000006">
    <property type="protein sequence ID" value="PIP87402.1"/>
    <property type="molecule type" value="Genomic_DNA"/>
</dbReference>
<dbReference type="SMART" id="SM00060">
    <property type="entry name" value="FN3"/>
    <property type="match status" value="2"/>
</dbReference>
<comment type="caution">
    <text evidence="3">The sequence shown here is derived from an EMBL/GenBank/DDBJ whole genome shotgun (WGS) entry which is preliminary data.</text>
</comment>
<organism evidence="3 4">
    <name type="scientific">Candidatus Campbellbacteria bacterium CG22_combo_CG10-13_8_21_14_all_36_13</name>
    <dbReference type="NCBI Taxonomy" id="1974529"/>
    <lineage>
        <taxon>Bacteria</taxon>
        <taxon>Candidatus Campbelliibacteriota</taxon>
    </lineage>
</organism>